<name>A0A217ER60_BPGO3</name>
<evidence type="ECO:0000313" key="3">
    <source>
        <dbReference type="Proteomes" id="UP000221795"/>
    </source>
</evidence>
<organism evidence="2 3">
    <name type="scientific">Bacillus phage vB_BsuM-Goe3</name>
    <dbReference type="NCBI Taxonomy" id="1933063"/>
    <lineage>
        <taxon>Viruses</taxon>
        <taxon>Duplodnaviria</taxon>
        <taxon>Heunggongvirae</taxon>
        <taxon>Uroviricota</taxon>
        <taxon>Caudoviricetes</taxon>
        <taxon>Herelleviridae</taxon>
        <taxon>Bastillevirinae</taxon>
        <taxon>Grisebachstrassevirus</taxon>
        <taxon>Grisebachstrassevirus goe3</taxon>
    </lineage>
</organism>
<feature type="coiled-coil region" evidence="1">
    <location>
        <begin position="74"/>
        <end position="101"/>
    </location>
</feature>
<keyword evidence="1" id="KW-0175">Coiled coil</keyword>
<dbReference type="EMBL" id="KY368640">
    <property type="protein sequence ID" value="APZ82573.1"/>
    <property type="molecule type" value="Genomic_DNA"/>
</dbReference>
<protein>
    <submittedName>
        <fullName evidence="2">Uncharacterized protein</fullName>
    </submittedName>
</protein>
<reference evidence="2" key="1">
    <citation type="journal article" date="2017" name="Viruses">
        <title>Characterization of Bacillus subtilis Viruses vB_BsuM-Goe2 and vB_BsuM-Goe3.</title>
        <authorList>
            <person name="Willms I.M."/>
            <person name="Hoppert M."/>
            <person name="Hertel R."/>
        </authorList>
    </citation>
    <scope>NUCLEOTIDE SEQUENCE [LARGE SCALE GENOMIC DNA]</scope>
</reference>
<accession>A0A217ER60</accession>
<keyword evidence="3" id="KW-1185">Reference proteome</keyword>
<proteinExistence type="predicted"/>
<sequence length="121" mass="13998">MSQIKNQDPLSAQDLQTYLNFLLTQNVESEKHAKQINRLARRTTTLSDVVVLFNQLVQHQEAKISLLIDQVRVQENILRKLGATEEVIAEAREEYQKSVDEYIKKITTQQGEKEDEEGLDE</sequence>
<evidence type="ECO:0000313" key="2">
    <source>
        <dbReference type="EMBL" id="APZ82573.1"/>
    </source>
</evidence>
<organismHost>
    <name type="scientific">Bacillus subtilis</name>
    <dbReference type="NCBI Taxonomy" id="1423"/>
</organismHost>
<dbReference type="Proteomes" id="UP000221795">
    <property type="component" value="Segment"/>
</dbReference>
<gene>
    <name evidence="2" type="ORF">Goe3_c11200</name>
</gene>
<evidence type="ECO:0000256" key="1">
    <source>
        <dbReference type="SAM" id="Coils"/>
    </source>
</evidence>